<evidence type="ECO:0000313" key="3">
    <source>
        <dbReference type="Proteomes" id="UP000070544"/>
    </source>
</evidence>
<dbReference type="Proteomes" id="UP000070544">
    <property type="component" value="Unassembled WGS sequence"/>
</dbReference>
<feature type="compositionally biased region" description="Acidic residues" evidence="1">
    <location>
        <begin position="367"/>
        <end position="378"/>
    </location>
</feature>
<dbReference type="InterPro" id="IPR019129">
    <property type="entry name" value="Folate-sensitive_fs_Fra10Ac1"/>
</dbReference>
<evidence type="ECO:0008006" key="4">
    <source>
        <dbReference type="Google" id="ProtNLM"/>
    </source>
</evidence>
<dbReference type="STRING" id="1344416.A0A139ANT5"/>
<feature type="compositionally biased region" description="Basic and acidic residues" evidence="1">
    <location>
        <begin position="168"/>
        <end position="189"/>
    </location>
</feature>
<organism evidence="2 3">
    <name type="scientific">Gonapodya prolifera (strain JEL478)</name>
    <name type="common">Monoblepharis prolifera</name>
    <dbReference type="NCBI Taxonomy" id="1344416"/>
    <lineage>
        <taxon>Eukaryota</taxon>
        <taxon>Fungi</taxon>
        <taxon>Fungi incertae sedis</taxon>
        <taxon>Chytridiomycota</taxon>
        <taxon>Chytridiomycota incertae sedis</taxon>
        <taxon>Monoblepharidomycetes</taxon>
        <taxon>Monoblepharidales</taxon>
        <taxon>Gonapodyaceae</taxon>
        <taxon>Gonapodya</taxon>
    </lineage>
</organism>
<feature type="compositionally biased region" description="Basic and acidic residues" evidence="1">
    <location>
        <begin position="294"/>
        <end position="306"/>
    </location>
</feature>
<proteinExistence type="predicted"/>
<dbReference type="AlphaFoldDB" id="A0A139ANT5"/>
<reference evidence="2 3" key="1">
    <citation type="journal article" date="2015" name="Genome Biol. Evol.">
        <title>Phylogenomic analyses indicate that early fungi evolved digesting cell walls of algal ancestors of land plants.</title>
        <authorList>
            <person name="Chang Y."/>
            <person name="Wang S."/>
            <person name="Sekimoto S."/>
            <person name="Aerts A.L."/>
            <person name="Choi C."/>
            <person name="Clum A."/>
            <person name="LaButti K.M."/>
            <person name="Lindquist E.A."/>
            <person name="Yee Ngan C."/>
            <person name="Ohm R.A."/>
            <person name="Salamov A.A."/>
            <person name="Grigoriev I.V."/>
            <person name="Spatafora J.W."/>
            <person name="Berbee M.L."/>
        </authorList>
    </citation>
    <scope>NUCLEOTIDE SEQUENCE [LARGE SCALE GENOMIC DNA]</scope>
    <source>
        <strain evidence="2 3">JEL478</strain>
    </source>
</reference>
<name>A0A139ANT5_GONPJ</name>
<gene>
    <name evidence="2" type="ORF">M427DRAFT_132925</name>
</gene>
<dbReference type="OrthoDB" id="197967at2759"/>
<keyword evidence="3" id="KW-1185">Reference proteome</keyword>
<feature type="compositionally biased region" description="Basic and acidic residues" evidence="1">
    <location>
        <begin position="235"/>
        <end position="250"/>
    </location>
</feature>
<accession>A0A139ANT5</accession>
<protein>
    <recommendedName>
        <fullName evidence="4">Protein FRA10AC1</fullName>
    </recommendedName>
</protein>
<evidence type="ECO:0000313" key="2">
    <source>
        <dbReference type="EMBL" id="KXS18163.1"/>
    </source>
</evidence>
<evidence type="ECO:0000256" key="1">
    <source>
        <dbReference type="SAM" id="MobiDB-lite"/>
    </source>
</evidence>
<dbReference type="EMBL" id="KQ965743">
    <property type="protein sequence ID" value="KXS18163.1"/>
    <property type="molecule type" value="Genomic_DNA"/>
</dbReference>
<sequence length="378" mass="43458">MSELPHAGPITSYLSKRGEPPARSFLRNVRPGGDAFTAHKELMRAYASFYGGSKDVEVYKKSRERVQRSEVDVLREQHRFLRSEEDDFLLPTSWESRLAKRYYDRLFREFALCDLRYYKQGKIALRWRTREEVEEGKGQFECGNLTCKHNGGNMGEDRSRGGGGGGGRGDREEGEVHVRGGRREADDIRGGDRNMLKTWEVPFGYVEAGEKKYALVKLRLCLWCSRRLNWKKDKERRAKEKEARKLERSERKRRREEAEEDRGSEDVEVKVEDVDDDDGDVDGRSVSDLDLQDVLEKGEGEDGNGRERKRRRKGSPEEEDDGAEGGAGGDSTKAPSAHYSRQEASRIWSQPAAAANVNDEREKTREEEFEDFLAEMFK</sequence>
<feature type="region of interest" description="Disordered" evidence="1">
    <location>
        <begin position="151"/>
        <end position="189"/>
    </location>
</feature>
<feature type="region of interest" description="Disordered" evidence="1">
    <location>
        <begin position="235"/>
        <end position="378"/>
    </location>
</feature>
<dbReference type="Pfam" id="PF09725">
    <property type="entry name" value="Fra10Ac1"/>
    <property type="match status" value="1"/>
</dbReference>